<dbReference type="EMBL" id="AP024449">
    <property type="protein sequence ID" value="BCS29658.1"/>
    <property type="molecule type" value="Genomic_DNA"/>
</dbReference>
<dbReference type="Pfam" id="PF11905">
    <property type="entry name" value="DUF3425"/>
    <property type="match status" value="1"/>
</dbReference>
<reference evidence="2" key="2">
    <citation type="submission" date="2021-02" db="EMBL/GenBank/DDBJ databases">
        <title>Aspergillus puulaauensis MK2 genome sequence.</title>
        <authorList>
            <person name="Futagami T."/>
            <person name="Mori K."/>
            <person name="Kadooka C."/>
            <person name="Tanaka T."/>
        </authorList>
    </citation>
    <scope>NUCLEOTIDE SEQUENCE</scope>
    <source>
        <strain evidence="2">MK2</strain>
    </source>
</reference>
<evidence type="ECO:0000256" key="1">
    <source>
        <dbReference type="SAM" id="MobiDB-lite"/>
    </source>
</evidence>
<organism evidence="2 3">
    <name type="scientific">Aspergillus puulaauensis</name>
    <dbReference type="NCBI Taxonomy" id="1220207"/>
    <lineage>
        <taxon>Eukaryota</taxon>
        <taxon>Fungi</taxon>
        <taxon>Dikarya</taxon>
        <taxon>Ascomycota</taxon>
        <taxon>Pezizomycotina</taxon>
        <taxon>Eurotiomycetes</taxon>
        <taxon>Eurotiomycetidae</taxon>
        <taxon>Eurotiales</taxon>
        <taxon>Aspergillaceae</taxon>
        <taxon>Aspergillus</taxon>
    </lineage>
</organism>
<dbReference type="KEGG" id="apuu:APUU_71228S"/>
<sequence length="277" mass="31713">MPSNSDQRTTSSGGPRGLGPCVPSERRRQQNRINQRAYRRRKRLRIQLSTNKDSGAETPVQSSDQITPGISDIHPLPDVDQMLRQFSESKALQYQEFFQTAYRSYLHGDPTADHILTLTKVNVLRAFVQNLASLGWSVKYMEKSAISPFASSSSSLDLASRYSSIPSNLRPTKAQMEIPHHTWLDLFPLPRMRDNLIQAGNDWGVQQLCNDIMGFWGDSDLGLGLLVWGEPWDVRNWEITEPFLKKWSWVVQGCSKLLDSTNNWRSKRGENLIFRYI</sequence>
<protein>
    <recommendedName>
        <fullName evidence="4">BZIP domain-containing protein</fullName>
    </recommendedName>
</protein>
<name>A0A7R7XZE7_9EURO</name>
<keyword evidence="3" id="KW-1185">Reference proteome</keyword>
<evidence type="ECO:0008006" key="4">
    <source>
        <dbReference type="Google" id="ProtNLM"/>
    </source>
</evidence>
<dbReference type="InterPro" id="IPR021833">
    <property type="entry name" value="DUF3425"/>
</dbReference>
<feature type="compositionally biased region" description="Polar residues" evidence="1">
    <location>
        <begin position="1"/>
        <end position="13"/>
    </location>
</feature>
<feature type="region of interest" description="Disordered" evidence="1">
    <location>
        <begin position="1"/>
        <end position="68"/>
    </location>
</feature>
<dbReference type="Proteomes" id="UP000654913">
    <property type="component" value="Chromosome 7"/>
</dbReference>
<feature type="compositionally biased region" description="Polar residues" evidence="1">
    <location>
        <begin position="47"/>
        <end position="68"/>
    </location>
</feature>
<dbReference type="OrthoDB" id="2245989at2759"/>
<evidence type="ECO:0000313" key="2">
    <source>
        <dbReference type="EMBL" id="BCS29658.1"/>
    </source>
</evidence>
<accession>A0A7R7XZE7</accession>
<dbReference type="RefSeq" id="XP_041561844.1">
    <property type="nucleotide sequence ID" value="XM_041696188.1"/>
</dbReference>
<dbReference type="PANTHER" id="PTHR38116:SF8">
    <property type="entry name" value="BZIP DOMAIN-CONTAINING PROTEIN"/>
    <property type="match status" value="1"/>
</dbReference>
<dbReference type="GeneID" id="64979655"/>
<reference evidence="2" key="1">
    <citation type="submission" date="2021-01" db="EMBL/GenBank/DDBJ databases">
        <authorList>
            <consortium name="Aspergillus puulaauensis MK2 genome sequencing consortium"/>
            <person name="Kazuki M."/>
            <person name="Futagami T."/>
        </authorList>
    </citation>
    <scope>NUCLEOTIDE SEQUENCE</scope>
    <source>
        <strain evidence="2">MK2</strain>
    </source>
</reference>
<evidence type="ECO:0000313" key="3">
    <source>
        <dbReference type="Proteomes" id="UP000654913"/>
    </source>
</evidence>
<proteinExistence type="predicted"/>
<gene>
    <name evidence="2" type="ORF">APUU_71228S</name>
</gene>
<dbReference type="PANTHER" id="PTHR38116">
    <property type="entry name" value="CHROMOSOME 7, WHOLE GENOME SHOTGUN SEQUENCE"/>
    <property type="match status" value="1"/>
</dbReference>
<dbReference type="AlphaFoldDB" id="A0A7R7XZE7"/>